<dbReference type="GO" id="GO:0019239">
    <property type="term" value="F:deaminase activity"/>
    <property type="evidence" value="ECO:0007669"/>
    <property type="project" value="TreeGrafter"/>
</dbReference>
<dbReference type="STRING" id="1379870.SD10_11645"/>
<dbReference type="KEGG" id="srd:SD10_11645"/>
<dbReference type="EMBL" id="CP010429">
    <property type="protein sequence ID" value="AKD55462.1"/>
    <property type="molecule type" value="Genomic_DNA"/>
</dbReference>
<sequence>MSKLEIKHPDKAATTGAYSAGVLAGDLLFISGQGPLNLVTGEVQHGTIEEETLLTLSHIQKIVEAAGGTIGDIVKCTVHLEAIREFDRYDAAYGSFFTGIRPARTTVQSVLSDGIKIEIDAIARITPKQD</sequence>
<dbReference type="OrthoDB" id="9803101at2"/>
<dbReference type="PANTHER" id="PTHR11803:SF39">
    <property type="entry name" value="2-IMINOBUTANOATE_2-IMINOPROPANOATE DEAMINASE"/>
    <property type="match status" value="1"/>
</dbReference>
<dbReference type="AlphaFoldDB" id="A0A0E3V701"/>
<name>A0A0E3V701_9BACT</name>
<dbReference type="RefSeq" id="WP_046573957.1">
    <property type="nucleotide sequence ID" value="NZ_CP010429.1"/>
</dbReference>
<dbReference type="CDD" id="cd00448">
    <property type="entry name" value="YjgF_YER057c_UK114_family"/>
    <property type="match status" value="1"/>
</dbReference>
<accession>A0A0E3V701</accession>
<dbReference type="Gene3D" id="3.30.1330.40">
    <property type="entry name" value="RutC-like"/>
    <property type="match status" value="1"/>
</dbReference>
<dbReference type="Pfam" id="PF01042">
    <property type="entry name" value="Ribonuc_L-PSP"/>
    <property type="match status" value="1"/>
</dbReference>
<organism evidence="1 2">
    <name type="scientific">Spirosoma radiotolerans</name>
    <dbReference type="NCBI Taxonomy" id="1379870"/>
    <lineage>
        <taxon>Bacteria</taxon>
        <taxon>Pseudomonadati</taxon>
        <taxon>Bacteroidota</taxon>
        <taxon>Cytophagia</taxon>
        <taxon>Cytophagales</taxon>
        <taxon>Cytophagaceae</taxon>
        <taxon>Spirosoma</taxon>
    </lineage>
</organism>
<protein>
    <submittedName>
        <fullName evidence="1">Endoribonuclease L-PSP</fullName>
    </submittedName>
</protein>
<keyword evidence="2" id="KW-1185">Reference proteome</keyword>
<dbReference type="SUPFAM" id="SSF55298">
    <property type="entry name" value="YjgF-like"/>
    <property type="match status" value="1"/>
</dbReference>
<reference evidence="1 2" key="1">
    <citation type="journal article" date="2014" name="Curr. Microbiol.">
        <title>Spirosoma radiotolerans sp. nov., a gamma-radiation-resistant bacterium isolated from gamma ray-irradiated soil.</title>
        <authorList>
            <person name="Lee J.J."/>
            <person name="Srinivasan S."/>
            <person name="Lim S."/>
            <person name="Joe M."/>
            <person name="Im S."/>
            <person name="Bae S.I."/>
            <person name="Park K.R."/>
            <person name="Han J.H."/>
            <person name="Park S.H."/>
            <person name="Joo B.M."/>
            <person name="Park S.J."/>
            <person name="Kim M.K."/>
        </authorList>
    </citation>
    <scope>NUCLEOTIDE SEQUENCE [LARGE SCALE GENOMIC DNA]</scope>
    <source>
        <strain evidence="1 2">DG5A</strain>
    </source>
</reference>
<dbReference type="InterPro" id="IPR035959">
    <property type="entry name" value="RutC-like_sf"/>
</dbReference>
<evidence type="ECO:0000313" key="1">
    <source>
        <dbReference type="EMBL" id="AKD55462.1"/>
    </source>
</evidence>
<proteinExistence type="predicted"/>
<dbReference type="PANTHER" id="PTHR11803">
    <property type="entry name" value="2-IMINOBUTANOATE/2-IMINOPROPANOATE DEAMINASE RIDA"/>
    <property type="match status" value="1"/>
</dbReference>
<dbReference type="HOGENOM" id="CLU_100715_7_3_10"/>
<dbReference type="InterPro" id="IPR006175">
    <property type="entry name" value="YjgF/YER057c/UK114"/>
</dbReference>
<dbReference type="Proteomes" id="UP000033054">
    <property type="component" value="Chromosome"/>
</dbReference>
<gene>
    <name evidence="1" type="ORF">SD10_11645</name>
</gene>
<dbReference type="PATRIC" id="fig|1379870.5.peg.2529"/>
<evidence type="ECO:0000313" key="2">
    <source>
        <dbReference type="Proteomes" id="UP000033054"/>
    </source>
</evidence>
<dbReference type="GO" id="GO:0005829">
    <property type="term" value="C:cytosol"/>
    <property type="evidence" value="ECO:0007669"/>
    <property type="project" value="TreeGrafter"/>
</dbReference>